<evidence type="ECO:0000259" key="3">
    <source>
        <dbReference type="Pfam" id="PF08541"/>
    </source>
</evidence>
<dbReference type="PANTHER" id="PTHR34069:SF2">
    <property type="entry name" value="BETA-KETOACYL-[ACYL-CARRIER-PROTEIN] SYNTHASE III"/>
    <property type="match status" value="1"/>
</dbReference>
<dbReference type="Pfam" id="PF08545">
    <property type="entry name" value="ACP_syn_III"/>
    <property type="match status" value="1"/>
</dbReference>
<feature type="domain" description="Beta-ketoacyl-[acyl-carrier-protein] synthase III N-terminal" evidence="4">
    <location>
        <begin position="114"/>
        <end position="190"/>
    </location>
</feature>
<keyword evidence="2" id="KW-0012">Acyltransferase</keyword>
<keyword evidence="1" id="KW-0808">Transferase</keyword>
<dbReference type="InterPro" id="IPR013747">
    <property type="entry name" value="ACP_syn_III_C"/>
</dbReference>
<dbReference type="SUPFAM" id="SSF53901">
    <property type="entry name" value="Thiolase-like"/>
    <property type="match status" value="1"/>
</dbReference>
<dbReference type="Gene3D" id="3.40.47.10">
    <property type="match status" value="1"/>
</dbReference>
<evidence type="ECO:0000256" key="1">
    <source>
        <dbReference type="ARBA" id="ARBA00022679"/>
    </source>
</evidence>
<name>A0ABM6T6Y7_9BACE</name>
<dbReference type="Pfam" id="PF08541">
    <property type="entry name" value="ACP_syn_III_C"/>
    <property type="match status" value="1"/>
</dbReference>
<gene>
    <name evidence="5" type="ORF">C4H11_04490</name>
</gene>
<feature type="domain" description="Beta-ketoacyl-[acyl-carrier-protein] synthase III C-terminal" evidence="3">
    <location>
        <begin position="253"/>
        <end position="338"/>
    </location>
</feature>
<evidence type="ECO:0000256" key="2">
    <source>
        <dbReference type="ARBA" id="ARBA00023315"/>
    </source>
</evidence>
<dbReference type="EMBL" id="CP027231">
    <property type="protein sequence ID" value="AVM52300.1"/>
    <property type="molecule type" value="Genomic_DNA"/>
</dbReference>
<evidence type="ECO:0000313" key="5">
    <source>
        <dbReference type="EMBL" id="AVM52300.1"/>
    </source>
</evidence>
<sequence>MALLKFNNIGLRAIAATVPHKVVKTTSLTEYYSEEEIEKFIAATGVEERRFADPDVCASDLCYKAACQIFDETEINREDIDALFFISQSPDYKIPGTSGFLQNKLGLSKETIVYDVNMSCSGFIHGLLMAYNFLQQPGINNVMIMVGETLTKMISMQDKGTGKLLGDAGTVAVLSKGEQYGESYFSMNTDGAHLNSVILPAGGARIPSSAETMKLVEQEDGSMRSYEQINMVGDDVFSFAISVLPKDIKKLLAYAGKEIDEIDIYAFHQANNFMSNYIAKKAKANPDKILHSIQKYGNTAGTSIPLCMVENREKIQPNNSVLMNAIGAGFAYGTVLLNIADCKILEKTEL</sequence>
<protein>
    <submittedName>
        <fullName evidence="5">3-oxoacyl-ACP synthase</fullName>
    </submittedName>
</protein>
<keyword evidence="6" id="KW-1185">Reference proteome</keyword>
<dbReference type="InterPro" id="IPR016039">
    <property type="entry name" value="Thiolase-like"/>
</dbReference>
<dbReference type="Proteomes" id="UP000238304">
    <property type="component" value="Chromosome"/>
</dbReference>
<dbReference type="RefSeq" id="WP_106040631.1">
    <property type="nucleotide sequence ID" value="NZ_CP027231.1"/>
</dbReference>
<dbReference type="PANTHER" id="PTHR34069">
    <property type="entry name" value="3-OXOACYL-[ACYL-CARRIER-PROTEIN] SYNTHASE 3"/>
    <property type="match status" value="1"/>
</dbReference>
<dbReference type="InterPro" id="IPR013751">
    <property type="entry name" value="ACP_syn_III_N"/>
</dbReference>
<organism evidence="5 6">
    <name type="scientific">Bacteroides zoogleoformans</name>
    <dbReference type="NCBI Taxonomy" id="28119"/>
    <lineage>
        <taxon>Bacteria</taxon>
        <taxon>Pseudomonadati</taxon>
        <taxon>Bacteroidota</taxon>
        <taxon>Bacteroidia</taxon>
        <taxon>Bacteroidales</taxon>
        <taxon>Bacteroidaceae</taxon>
        <taxon>Bacteroides</taxon>
    </lineage>
</organism>
<accession>A0ABM6T6Y7</accession>
<reference evidence="5 6" key="1">
    <citation type="submission" date="2018-02" db="EMBL/GenBank/DDBJ databases">
        <authorList>
            <person name="Holder M.E."/>
            <person name="Ajami N.J."/>
            <person name="Petrosino J.F."/>
        </authorList>
    </citation>
    <scope>NUCLEOTIDE SEQUENCE [LARGE SCALE GENOMIC DNA]</scope>
    <source>
        <strain evidence="5 6">ATCC 33285</strain>
    </source>
</reference>
<proteinExistence type="predicted"/>
<evidence type="ECO:0000259" key="4">
    <source>
        <dbReference type="Pfam" id="PF08545"/>
    </source>
</evidence>
<evidence type="ECO:0000313" key="6">
    <source>
        <dbReference type="Proteomes" id="UP000238304"/>
    </source>
</evidence>
<dbReference type="CDD" id="cd00830">
    <property type="entry name" value="KAS_III"/>
    <property type="match status" value="1"/>
</dbReference>